<reference evidence="3 4" key="1">
    <citation type="submission" date="2021-02" db="EMBL/GenBank/DDBJ databases">
        <title>Plant Genome Project.</title>
        <authorList>
            <person name="Zhang R.-G."/>
        </authorList>
    </citation>
    <scope>NUCLEOTIDE SEQUENCE [LARGE SCALE GENOMIC DNA]</scope>
    <source>
        <tissue evidence="3">Leaves</tissue>
    </source>
</reference>
<gene>
    <name evidence="3" type="ORF">JRO89_XS02G0233700</name>
</gene>
<evidence type="ECO:0000256" key="2">
    <source>
        <dbReference type="SAM" id="Phobius"/>
    </source>
</evidence>
<feature type="transmembrane region" description="Helical" evidence="2">
    <location>
        <begin position="134"/>
        <end position="153"/>
    </location>
</feature>
<dbReference type="Proteomes" id="UP000827721">
    <property type="component" value="Unassembled WGS sequence"/>
</dbReference>
<accession>A0ABQ8II67</accession>
<keyword evidence="2" id="KW-1133">Transmembrane helix</keyword>
<evidence type="ECO:0000256" key="1">
    <source>
        <dbReference type="SAM" id="MobiDB-lite"/>
    </source>
</evidence>
<feature type="compositionally biased region" description="Polar residues" evidence="1">
    <location>
        <begin position="59"/>
        <end position="70"/>
    </location>
</feature>
<evidence type="ECO:0000313" key="4">
    <source>
        <dbReference type="Proteomes" id="UP000827721"/>
    </source>
</evidence>
<feature type="transmembrane region" description="Helical" evidence="2">
    <location>
        <begin position="165"/>
        <end position="185"/>
    </location>
</feature>
<keyword evidence="2" id="KW-0812">Transmembrane</keyword>
<evidence type="ECO:0000313" key="3">
    <source>
        <dbReference type="EMBL" id="KAH7575862.1"/>
    </source>
</evidence>
<proteinExistence type="predicted"/>
<feature type="transmembrane region" description="Helical" evidence="2">
    <location>
        <begin position="219"/>
        <end position="238"/>
    </location>
</feature>
<feature type="region of interest" description="Disordered" evidence="1">
    <location>
        <begin position="33"/>
        <end position="73"/>
    </location>
</feature>
<sequence length="275" mass="30960">MASTPGIFFHREIQTLTYDHLSESINQEVGELDLGGRNLEPTGSALPNTEEMTEEGRESMTQSSPLSEQHGSGEALADILNQSSSIESTLNLEYDSLTMRKIDDFGGDEGNSYLVDIQEEEEDKDSTRKVKIIITERIFVITNLILEVLSAIFDQLSSDNKIEYALISTLVSFTTMLICIIELVYKGGVERVAWRWREKIPWFYYPSPSNRSFGAITDIIGLLCAIFQCIFPAITTYACYLGGSDNPIKISDWPFIFAFCLLCSKFSKNPHEKML</sequence>
<dbReference type="PANTHER" id="PTHR48473">
    <property type="entry name" value="TIR DOMAIN-CONTAINING PROTEIN"/>
    <property type="match status" value="1"/>
</dbReference>
<dbReference type="PANTHER" id="PTHR48473:SF1">
    <property type="entry name" value="TIR DOMAIN-CONTAINING PROTEIN"/>
    <property type="match status" value="1"/>
</dbReference>
<comment type="caution">
    <text evidence="3">The sequence shown here is derived from an EMBL/GenBank/DDBJ whole genome shotgun (WGS) entry which is preliminary data.</text>
</comment>
<dbReference type="EMBL" id="JAFEMO010000002">
    <property type="protein sequence ID" value="KAH7575862.1"/>
    <property type="molecule type" value="Genomic_DNA"/>
</dbReference>
<organism evidence="3 4">
    <name type="scientific">Xanthoceras sorbifolium</name>
    <dbReference type="NCBI Taxonomy" id="99658"/>
    <lineage>
        <taxon>Eukaryota</taxon>
        <taxon>Viridiplantae</taxon>
        <taxon>Streptophyta</taxon>
        <taxon>Embryophyta</taxon>
        <taxon>Tracheophyta</taxon>
        <taxon>Spermatophyta</taxon>
        <taxon>Magnoliopsida</taxon>
        <taxon>eudicotyledons</taxon>
        <taxon>Gunneridae</taxon>
        <taxon>Pentapetalae</taxon>
        <taxon>rosids</taxon>
        <taxon>malvids</taxon>
        <taxon>Sapindales</taxon>
        <taxon>Sapindaceae</taxon>
        <taxon>Xanthoceroideae</taxon>
        <taxon>Xanthoceras</taxon>
    </lineage>
</organism>
<name>A0ABQ8II67_9ROSI</name>
<keyword evidence="4" id="KW-1185">Reference proteome</keyword>
<protein>
    <submittedName>
        <fullName evidence="3">Uncharacterized protein</fullName>
    </submittedName>
</protein>
<keyword evidence="2" id="KW-0472">Membrane</keyword>